<dbReference type="FunCoup" id="A0A2V0PJW1">
    <property type="interactions" value="274"/>
</dbReference>
<dbReference type="Proteomes" id="UP000247498">
    <property type="component" value="Unassembled WGS sequence"/>
</dbReference>
<keyword evidence="7" id="KW-0575">Peroxidase</keyword>
<protein>
    <recommendedName>
        <fullName evidence="3">L-ascorbate peroxidase</fullName>
        <ecNumber evidence="3">1.11.1.11</ecNumber>
    </recommendedName>
</protein>
<dbReference type="Gene3D" id="1.10.420.10">
    <property type="entry name" value="Peroxidase, domain 2"/>
    <property type="match status" value="1"/>
</dbReference>
<dbReference type="GO" id="GO:0042744">
    <property type="term" value="P:hydrogen peroxide catabolic process"/>
    <property type="evidence" value="ECO:0007669"/>
    <property type="project" value="TreeGrafter"/>
</dbReference>
<comment type="cofactor">
    <cofactor evidence="1">
        <name>heme b</name>
        <dbReference type="ChEBI" id="CHEBI:60344"/>
    </cofactor>
</comment>
<dbReference type="EMBL" id="BDRX01000153">
    <property type="protein sequence ID" value="GBF99302.1"/>
    <property type="molecule type" value="Genomic_DNA"/>
</dbReference>
<dbReference type="InterPro" id="IPR002207">
    <property type="entry name" value="Peroxidase_I"/>
</dbReference>
<accession>A0A2V0PJW1</accession>
<dbReference type="InParanoid" id="A0A2V0PJW1"/>
<dbReference type="InterPro" id="IPR002016">
    <property type="entry name" value="Haem_peroxidase"/>
</dbReference>
<dbReference type="PANTHER" id="PTHR31356">
    <property type="entry name" value="THYLAKOID LUMENAL 29 KDA PROTEIN, CHLOROPLASTIC-RELATED"/>
    <property type="match status" value="1"/>
</dbReference>
<dbReference type="InterPro" id="IPR006311">
    <property type="entry name" value="TAT_signal"/>
</dbReference>
<dbReference type="SUPFAM" id="SSF48113">
    <property type="entry name" value="Heme-dependent peroxidases"/>
    <property type="match status" value="1"/>
</dbReference>
<reference evidence="7 8" key="1">
    <citation type="journal article" date="2018" name="Sci. Rep.">
        <title>Raphidocelis subcapitata (=Pseudokirchneriella subcapitata) provides an insight into genome evolution and environmental adaptations in the Sphaeropleales.</title>
        <authorList>
            <person name="Suzuki S."/>
            <person name="Yamaguchi H."/>
            <person name="Nakajima N."/>
            <person name="Kawachi M."/>
        </authorList>
    </citation>
    <scope>NUCLEOTIDE SEQUENCE [LARGE SCALE GENOMIC DNA]</scope>
    <source>
        <strain evidence="7 8">NIES-35</strain>
    </source>
</reference>
<dbReference type="GO" id="GO:0034599">
    <property type="term" value="P:cellular response to oxidative stress"/>
    <property type="evidence" value="ECO:0007669"/>
    <property type="project" value="InterPro"/>
</dbReference>
<evidence type="ECO:0000313" key="7">
    <source>
        <dbReference type="EMBL" id="GBF99302.1"/>
    </source>
</evidence>
<dbReference type="PANTHER" id="PTHR31356:SF8">
    <property type="entry name" value="L-ASCORBATE PEROXIDASE 6-RELATED"/>
    <property type="match status" value="1"/>
</dbReference>
<dbReference type="EC" id="1.11.1.11" evidence="3"/>
<dbReference type="Gene3D" id="1.10.520.10">
    <property type="match status" value="1"/>
</dbReference>
<dbReference type="AlphaFoldDB" id="A0A2V0PJW1"/>
<comment type="caution">
    <text evidence="7">The sequence shown here is derived from an EMBL/GenBank/DDBJ whole genome shotgun (WGS) entry which is preliminary data.</text>
</comment>
<dbReference type="GO" id="GO:0000302">
    <property type="term" value="P:response to reactive oxygen species"/>
    <property type="evidence" value="ECO:0007669"/>
    <property type="project" value="TreeGrafter"/>
</dbReference>
<keyword evidence="4" id="KW-0560">Oxidoreductase</keyword>
<dbReference type="InterPro" id="IPR019793">
    <property type="entry name" value="Peroxidases_heam-ligand_BS"/>
</dbReference>
<evidence type="ECO:0000256" key="1">
    <source>
        <dbReference type="ARBA" id="ARBA00001970"/>
    </source>
</evidence>
<organism evidence="7 8">
    <name type="scientific">Raphidocelis subcapitata</name>
    <dbReference type="NCBI Taxonomy" id="307507"/>
    <lineage>
        <taxon>Eukaryota</taxon>
        <taxon>Viridiplantae</taxon>
        <taxon>Chlorophyta</taxon>
        <taxon>core chlorophytes</taxon>
        <taxon>Chlorophyceae</taxon>
        <taxon>CS clade</taxon>
        <taxon>Sphaeropleales</taxon>
        <taxon>Selenastraceae</taxon>
        <taxon>Raphidocelis</taxon>
    </lineage>
</organism>
<evidence type="ECO:0000256" key="3">
    <source>
        <dbReference type="ARBA" id="ARBA00012940"/>
    </source>
</evidence>
<keyword evidence="8" id="KW-1185">Reference proteome</keyword>
<dbReference type="PROSITE" id="PS50873">
    <property type="entry name" value="PEROXIDASE_4"/>
    <property type="match status" value="1"/>
</dbReference>
<evidence type="ECO:0000313" key="8">
    <source>
        <dbReference type="Proteomes" id="UP000247498"/>
    </source>
</evidence>
<name>A0A2V0PJW1_9CHLO</name>
<dbReference type="GO" id="GO:0016688">
    <property type="term" value="F:L-ascorbate peroxidase activity"/>
    <property type="evidence" value="ECO:0007669"/>
    <property type="project" value="UniProtKB-EC"/>
</dbReference>
<dbReference type="Pfam" id="PF00141">
    <property type="entry name" value="peroxidase"/>
    <property type="match status" value="1"/>
</dbReference>
<feature type="chain" id="PRO_5015918110" description="L-ascorbate peroxidase" evidence="5">
    <location>
        <begin position="25"/>
        <end position="285"/>
    </location>
</feature>
<dbReference type="GO" id="GO:0020037">
    <property type="term" value="F:heme binding"/>
    <property type="evidence" value="ECO:0007669"/>
    <property type="project" value="InterPro"/>
</dbReference>
<dbReference type="PRINTS" id="PR00458">
    <property type="entry name" value="PEROXIDASE"/>
</dbReference>
<dbReference type="STRING" id="307507.A0A2V0PJW1"/>
<dbReference type="PRINTS" id="PR00459">
    <property type="entry name" value="ASPEROXIDASE"/>
</dbReference>
<gene>
    <name evidence="7" type="ORF">Rsub_12083</name>
</gene>
<evidence type="ECO:0000256" key="5">
    <source>
        <dbReference type="SAM" id="SignalP"/>
    </source>
</evidence>
<comment type="similarity">
    <text evidence="2">Belongs to the peroxidase family. Ascorbate peroxidase subfamily.</text>
</comment>
<dbReference type="InterPro" id="IPR010255">
    <property type="entry name" value="Haem_peroxidase_sf"/>
</dbReference>
<dbReference type="PROSITE" id="PS51318">
    <property type="entry name" value="TAT"/>
    <property type="match status" value="1"/>
</dbReference>
<dbReference type="OrthoDB" id="2859658at2759"/>
<dbReference type="InterPro" id="IPR044831">
    <property type="entry name" value="Ccp1-like"/>
</dbReference>
<feature type="signal peptide" evidence="5">
    <location>
        <begin position="1"/>
        <end position="24"/>
    </location>
</feature>
<evidence type="ECO:0000259" key="6">
    <source>
        <dbReference type="PROSITE" id="PS50873"/>
    </source>
</evidence>
<evidence type="ECO:0000256" key="4">
    <source>
        <dbReference type="ARBA" id="ARBA00023002"/>
    </source>
</evidence>
<keyword evidence="5" id="KW-0732">Signal</keyword>
<dbReference type="PROSITE" id="PS00435">
    <property type="entry name" value="PEROXIDASE_1"/>
    <property type="match status" value="1"/>
</dbReference>
<evidence type="ECO:0000256" key="2">
    <source>
        <dbReference type="ARBA" id="ARBA00006873"/>
    </source>
</evidence>
<feature type="domain" description="Plant heme peroxidase family profile" evidence="6">
    <location>
        <begin position="65"/>
        <end position="285"/>
    </location>
</feature>
<proteinExistence type="inferred from homology"/>
<sequence>MADGGYGRRAALLRLAAAAAVAGAAPLLLPRAAAAAGAEGGVVPSAEVKAAIDKALEKLITKAKAPVTLRLVYHDAGTFSKAAGDGGLNASIRFELDRPENFGLKRGWRLIEEASSMLKGTPAEGLVSYADLIAWAGARAVAVTGGPRIGPLTVGRADAAAADPPGRMVSEKSDAAALIRNFGEKGFDVRELVALSGAHTIGGKGFGDPVTFDNAYYTALLAKPWLEPNNPMADHVGLPSDHALPEDPRCLQIIQEYASDGGAFARDFAAAYKRLAATGVTWREA</sequence>